<accession>A0AAV1IHY6</accession>
<evidence type="ECO:0000313" key="3">
    <source>
        <dbReference type="Proteomes" id="UP001314263"/>
    </source>
</evidence>
<dbReference type="PANTHER" id="PTHR47876:SF2">
    <property type="entry name" value="GCN5-RELATED N-ACETYLTRANSFERASE 7, CHLOROPLASTIC"/>
    <property type="match status" value="1"/>
</dbReference>
<dbReference type="Gene3D" id="3.40.630.30">
    <property type="match status" value="1"/>
</dbReference>
<dbReference type="GO" id="GO:0016747">
    <property type="term" value="F:acyltransferase activity, transferring groups other than amino-acyl groups"/>
    <property type="evidence" value="ECO:0007669"/>
    <property type="project" value="InterPro"/>
</dbReference>
<feature type="domain" description="N-acetyltransferase" evidence="1">
    <location>
        <begin position="106"/>
        <end position="283"/>
    </location>
</feature>
<proteinExistence type="predicted"/>
<dbReference type="SUPFAM" id="SSF55729">
    <property type="entry name" value="Acyl-CoA N-acyltransferases (Nat)"/>
    <property type="match status" value="1"/>
</dbReference>
<dbReference type="PANTHER" id="PTHR47876">
    <property type="entry name" value="OS08G0260000 PROTEIN"/>
    <property type="match status" value="1"/>
</dbReference>
<dbReference type="PROSITE" id="PS51186">
    <property type="entry name" value="GNAT"/>
    <property type="match status" value="1"/>
</dbReference>
<sequence>MQVDIKFRDCSLIFVFSKRTVPNGQLKPALKALLGQSRTFGQRLPVQTEPHLRRHVCGSAPTSAAPLLLSPQYTIRHADLDEELKACAQLRAETFYTYPPERAFAGQIHQIMKSKEEFEALKQQRDTRQQRQPAERSACLMVSCPSTCLQGEPASAFELQECNAELLLGTLDLYAVKAMPGEVLIGDCSAPAYLANVCVAKAAHRQGIGRRLIEDARLLAIEWGCKALFVHILWVNTKARQFYEAQDFYIDMEESANTAHYRGHCLEGIEGRGRTILLRYDLTKRERVPGKHRIV</sequence>
<dbReference type="Proteomes" id="UP001314263">
    <property type="component" value="Unassembled WGS sequence"/>
</dbReference>
<dbReference type="CDD" id="cd04301">
    <property type="entry name" value="NAT_SF"/>
    <property type="match status" value="1"/>
</dbReference>
<dbReference type="AlphaFoldDB" id="A0AAV1IHY6"/>
<organism evidence="2 3">
    <name type="scientific">Coccomyxa viridis</name>
    <dbReference type="NCBI Taxonomy" id="1274662"/>
    <lineage>
        <taxon>Eukaryota</taxon>
        <taxon>Viridiplantae</taxon>
        <taxon>Chlorophyta</taxon>
        <taxon>core chlorophytes</taxon>
        <taxon>Trebouxiophyceae</taxon>
        <taxon>Trebouxiophyceae incertae sedis</taxon>
        <taxon>Coccomyxaceae</taxon>
        <taxon>Coccomyxa</taxon>
    </lineage>
</organism>
<evidence type="ECO:0000313" key="2">
    <source>
        <dbReference type="EMBL" id="CAK0786416.1"/>
    </source>
</evidence>
<dbReference type="InterPro" id="IPR000182">
    <property type="entry name" value="GNAT_dom"/>
</dbReference>
<dbReference type="InterPro" id="IPR016181">
    <property type="entry name" value="Acyl_CoA_acyltransferase"/>
</dbReference>
<reference evidence="2 3" key="1">
    <citation type="submission" date="2023-10" db="EMBL/GenBank/DDBJ databases">
        <authorList>
            <person name="Maclean D."/>
            <person name="Macfadyen A."/>
        </authorList>
    </citation>
    <scope>NUCLEOTIDE SEQUENCE [LARGE SCALE GENOMIC DNA]</scope>
</reference>
<protein>
    <recommendedName>
        <fullName evidence="1">N-acetyltransferase domain-containing protein</fullName>
    </recommendedName>
</protein>
<comment type="caution">
    <text evidence="2">The sequence shown here is derived from an EMBL/GenBank/DDBJ whole genome shotgun (WGS) entry which is preliminary data.</text>
</comment>
<name>A0AAV1IHY6_9CHLO</name>
<gene>
    <name evidence="2" type="ORF">CVIRNUC_009629</name>
</gene>
<keyword evidence="3" id="KW-1185">Reference proteome</keyword>
<evidence type="ECO:0000259" key="1">
    <source>
        <dbReference type="PROSITE" id="PS51186"/>
    </source>
</evidence>
<dbReference type="Pfam" id="PF13508">
    <property type="entry name" value="Acetyltransf_7"/>
    <property type="match status" value="1"/>
</dbReference>
<dbReference type="EMBL" id="CAUYUE010000014">
    <property type="protein sequence ID" value="CAK0786416.1"/>
    <property type="molecule type" value="Genomic_DNA"/>
</dbReference>